<proteinExistence type="predicted"/>
<dbReference type="AlphaFoldDB" id="A0A0G1PI04"/>
<dbReference type="InterPro" id="IPR036388">
    <property type="entry name" value="WH-like_DNA-bd_sf"/>
</dbReference>
<dbReference type="InterPro" id="IPR030392">
    <property type="entry name" value="S74_ICA"/>
</dbReference>
<evidence type="ECO:0000313" key="5">
    <source>
        <dbReference type="Proteomes" id="UP000034794"/>
    </source>
</evidence>
<accession>A0A0G1PI04</accession>
<feature type="non-terminal residue" evidence="4">
    <location>
        <position position="1"/>
    </location>
</feature>
<sequence>NPAANTFAWVTGGTERLRIDSSGNVGIGTTAPTSKLHVTGAVTGKALAIFDQTGDQNILTASSSGVTKFTIGNDGTVTTTLGTGTVYSNSGVLTNTDPSDINLKKDVLSLGDDTLDKVLGLRPVSYNWKSTGDGALGFIAQEVRDVFPELVGSNNDGTLGLYTTQLIPVLAKAIQEQQLLIDEIALSSRSAAISESQWNSLSDLANSLSVAIENLKDRIMAIETRLTEMADKLFAKEATFTTLCVGDVNNKTCLTKEQVDRVIQSLPATPSATLTAPQLDGQTTPTSEVSPTPTSTPTPIPETTPVASESAQTL</sequence>
<dbReference type="PATRIC" id="fig|1618381.3.peg.1212"/>
<feature type="coiled-coil region" evidence="1">
    <location>
        <begin position="205"/>
        <end position="232"/>
    </location>
</feature>
<dbReference type="EMBL" id="LCMI01000014">
    <property type="protein sequence ID" value="KKU32317.1"/>
    <property type="molecule type" value="Genomic_DNA"/>
</dbReference>
<name>A0A0G1PI04_9BACT</name>
<dbReference type="Proteomes" id="UP000034794">
    <property type="component" value="Unassembled WGS sequence"/>
</dbReference>
<dbReference type="Pfam" id="PF13884">
    <property type="entry name" value="Peptidase_S74"/>
    <property type="match status" value="1"/>
</dbReference>
<reference evidence="4 5" key="1">
    <citation type="journal article" date="2015" name="Nature">
        <title>rRNA introns, odd ribosomes, and small enigmatic genomes across a large radiation of phyla.</title>
        <authorList>
            <person name="Brown C.T."/>
            <person name="Hug L.A."/>
            <person name="Thomas B.C."/>
            <person name="Sharon I."/>
            <person name="Castelle C.J."/>
            <person name="Singh A."/>
            <person name="Wilkins M.J."/>
            <person name="Williams K.H."/>
            <person name="Banfield J.F."/>
        </authorList>
    </citation>
    <scope>NUCLEOTIDE SEQUENCE [LARGE SCALE GENOMIC DNA]</scope>
</reference>
<feature type="domain" description="Peptidase S74" evidence="3">
    <location>
        <begin position="99"/>
        <end position="188"/>
    </location>
</feature>
<gene>
    <name evidence="4" type="ORF">UX47_C0014G0010</name>
</gene>
<feature type="region of interest" description="Disordered" evidence="2">
    <location>
        <begin position="270"/>
        <end position="314"/>
    </location>
</feature>
<dbReference type="PROSITE" id="PS51688">
    <property type="entry name" value="ICA"/>
    <property type="match status" value="1"/>
</dbReference>
<evidence type="ECO:0000313" key="4">
    <source>
        <dbReference type="EMBL" id="KKU32317.1"/>
    </source>
</evidence>
<evidence type="ECO:0000259" key="3">
    <source>
        <dbReference type="PROSITE" id="PS51688"/>
    </source>
</evidence>
<dbReference type="Gene3D" id="1.10.10.10">
    <property type="entry name" value="Winged helix-like DNA-binding domain superfamily/Winged helix DNA-binding domain"/>
    <property type="match status" value="1"/>
</dbReference>
<organism evidence="4 5">
    <name type="scientific">Candidatus Collierbacteria bacterium GW2011_GWA2_46_26</name>
    <dbReference type="NCBI Taxonomy" id="1618381"/>
    <lineage>
        <taxon>Bacteria</taxon>
        <taxon>Candidatus Collieribacteriota</taxon>
    </lineage>
</organism>
<feature type="compositionally biased region" description="Low complexity" evidence="2">
    <location>
        <begin position="283"/>
        <end position="293"/>
    </location>
</feature>
<comment type="caution">
    <text evidence="4">The sequence shown here is derived from an EMBL/GenBank/DDBJ whole genome shotgun (WGS) entry which is preliminary data.</text>
</comment>
<feature type="compositionally biased region" description="Polar residues" evidence="2">
    <location>
        <begin position="270"/>
        <end position="282"/>
    </location>
</feature>
<keyword evidence="1" id="KW-0175">Coiled coil</keyword>
<evidence type="ECO:0000256" key="1">
    <source>
        <dbReference type="SAM" id="Coils"/>
    </source>
</evidence>
<protein>
    <submittedName>
        <fullName evidence="4">Long tail fiber protein p37 Protein Gp37</fullName>
    </submittedName>
</protein>
<evidence type="ECO:0000256" key="2">
    <source>
        <dbReference type="SAM" id="MobiDB-lite"/>
    </source>
</evidence>